<reference evidence="2 3" key="1">
    <citation type="journal article" date="2016" name="Nat. Commun.">
        <title>Thousands of microbial genomes shed light on interconnected biogeochemical processes in an aquifer system.</title>
        <authorList>
            <person name="Anantharaman K."/>
            <person name="Brown C.T."/>
            <person name="Hug L.A."/>
            <person name="Sharon I."/>
            <person name="Castelle C.J."/>
            <person name="Probst A.J."/>
            <person name="Thomas B.C."/>
            <person name="Singh A."/>
            <person name="Wilkins M.J."/>
            <person name="Karaoz U."/>
            <person name="Brodie E.L."/>
            <person name="Williams K.H."/>
            <person name="Hubbard S.S."/>
            <person name="Banfield J.F."/>
        </authorList>
    </citation>
    <scope>NUCLEOTIDE SEQUENCE [LARGE SCALE GENOMIC DNA]</scope>
</reference>
<gene>
    <name evidence="2" type="ORF">A2V71_01195</name>
</gene>
<dbReference type="EMBL" id="MEZT01000004">
    <property type="protein sequence ID" value="OGD57255.1"/>
    <property type="molecule type" value="Genomic_DNA"/>
</dbReference>
<feature type="transmembrane region" description="Helical" evidence="1">
    <location>
        <begin position="6"/>
        <end position="24"/>
    </location>
</feature>
<protein>
    <submittedName>
        <fullName evidence="2">Uncharacterized protein</fullName>
    </submittedName>
</protein>
<evidence type="ECO:0000313" key="2">
    <source>
        <dbReference type="EMBL" id="OGD57255.1"/>
    </source>
</evidence>
<feature type="transmembrane region" description="Helical" evidence="1">
    <location>
        <begin position="62"/>
        <end position="82"/>
    </location>
</feature>
<evidence type="ECO:0000313" key="3">
    <source>
        <dbReference type="Proteomes" id="UP000178764"/>
    </source>
</evidence>
<keyword evidence="1" id="KW-0472">Membrane</keyword>
<name>A0A1F5DQ59_9BACT</name>
<organism evidence="2 3">
    <name type="scientific">Candidatus Berkelbacteria bacterium RBG_13_40_8</name>
    <dbReference type="NCBI Taxonomy" id="1797467"/>
    <lineage>
        <taxon>Bacteria</taxon>
        <taxon>Candidatus Berkelbacteria</taxon>
    </lineage>
</organism>
<dbReference type="Proteomes" id="UP000178764">
    <property type="component" value="Unassembled WGS sequence"/>
</dbReference>
<feature type="transmembrane region" description="Helical" evidence="1">
    <location>
        <begin position="31"/>
        <end position="50"/>
    </location>
</feature>
<keyword evidence="1" id="KW-1133">Transmembrane helix</keyword>
<sequence>MSWYLIIFFLAGVLQDFIATLNLRYIAKDKIFLAVSTSFFTTVIYMIILYNILTQLDSQRSIAAIISYALGIGGGTFFAMKFKLGMKEEKRF</sequence>
<comment type="caution">
    <text evidence="2">The sequence shown here is derived from an EMBL/GenBank/DDBJ whole genome shotgun (WGS) entry which is preliminary data.</text>
</comment>
<evidence type="ECO:0000256" key="1">
    <source>
        <dbReference type="SAM" id="Phobius"/>
    </source>
</evidence>
<proteinExistence type="predicted"/>
<keyword evidence="1" id="KW-0812">Transmembrane</keyword>
<dbReference type="AlphaFoldDB" id="A0A1F5DQ59"/>
<accession>A0A1F5DQ59</accession>